<keyword evidence="9 15" id="KW-0418">Kinase</keyword>
<evidence type="ECO:0000256" key="1">
    <source>
        <dbReference type="ARBA" id="ARBA00000085"/>
    </source>
</evidence>
<dbReference type="SUPFAM" id="SSF55874">
    <property type="entry name" value="ATPase domain of HSP90 chaperone/DNA topoisomerase II/histidine kinase"/>
    <property type="match status" value="1"/>
</dbReference>
<organism evidence="15 16">
    <name type="scientific">Sulfuricurvum kujiense (strain ATCC BAA-921 / DSM 16994 / JCM 11577 / YK-1)</name>
    <dbReference type="NCBI Taxonomy" id="709032"/>
    <lineage>
        <taxon>Bacteria</taxon>
        <taxon>Pseudomonadati</taxon>
        <taxon>Campylobacterota</taxon>
        <taxon>Epsilonproteobacteria</taxon>
        <taxon>Campylobacterales</taxon>
        <taxon>Sulfurimonadaceae</taxon>
        <taxon>Sulfuricurvum</taxon>
    </lineage>
</organism>
<comment type="catalytic activity">
    <reaction evidence="1">
        <text>ATP + protein L-histidine = ADP + protein N-phospho-L-histidine.</text>
        <dbReference type="EC" id="2.7.13.3"/>
    </reaction>
</comment>
<evidence type="ECO:0000256" key="10">
    <source>
        <dbReference type="ARBA" id="ARBA00022840"/>
    </source>
</evidence>
<feature type="domain" description="Histidine kinase" evidence="14">
    <location>
        <begin position="36"/>
        <end position="245"/>
    </location>
</feature>
<dbReference type="PRINTS" id="PR00344">
    <property type="entry name" value="BCTRLSENSOR"/>
</dbReference>
<dbReference type="Pfam" id="PF02518">
    <property type="entry name" value="HATPase_c"/>
    <property type="match status" value="1"/>
</dbReference>
<dbReference type="EC" id="2.7.13.3" evidence="3"/>
<reference evidence="15 16" key="1">
    <citation type="journal article" date="2012" name="Stand. Genomic Sci.">
        <title>Complete genome sequence of the sulfur compounds oxidizing chemolithoautotroph Sulfuricurvum kujiense type strain (YK-1(T)).</title>
        <authorList>
            <person name="Han C."/>
            <person name="Kotsyurbenko O."/>
            <person name="Chertkov O."/>
            <person name="Held B."/>
            <person name="Lapidus A."/>
            <person name="Nolan M."/>
            <person name="Lucas S."/>
            <person name="Hammon N."/>
            <person name="Deshpande S."/>
            <person name="Cheng J.F."/>
            <person name="Tapia R."/>
            <person name="Goodwin L.A."/>
            <person name="Pitluck S."/>
            <person name="Liolios K."/>
            <person name="Pagani I."/>
            <person name="Ivanova N."/>
            <person name="Mavromatis K."/>
            <person name="Mikhailova N."/>
            <person name="Pati A."/>
            <person name="Chen A."/>
            <person name="Palaniappan K."/>
            <person name="Land M."/>
            <person name="Hauser L."/>
            <person name="Chang Y.J."/>
            <person name="Jeffries C.D."/>
            <person name="Brambilla E.M."/>
            <person name="Rohde M."/>
            <person name="Spring S."/>
            <person name="Sikorski J."/>
            <person name="Goker M."/>
            <person name="Woyke T."/>
            <person name="Bristow J."/>
            <person name="Eisen J.A."/>
            <person name="Markowitz V."/>
            <person name="Hugenholtz P."/>
            <person name="Kyrpides N.C."/>
            <person name="Klenk H.P."/>
            <person name="Detter J.C."/>
        </authorList>
    </citation>
    <scope>NUCLEOTIDE SEQUENCE [LARGE SCALE GENOMIC DNA]</scope>
    <source>
        <strain evidence="16">ATCC BAA-921 / DSM 16994 / JCM 11577 / YK-1</strain>
    </source>
</reference>
<dbReference type="InterPro" id="IPR036097">
    <property type="entry name" value="HisK_dim/P_sf"/>
</dbReference>
<keyword evidence="16" id="KW-1185">Reference proteome</keyword>
<proteinExistence type="predicted"/>
<dbReference type="STRING" id="709032.Sulku_1951"/>
<comment type="subcellular location">
    <subcellularLocation>
        <location evidence="2">Cell membrane</location>
        <topology evidence="2">Multi-pass membrane protein</topology>
    </subcellularLocation>
</comment>
<evidence type="ECO:0000259" key="14">
    <source>
        <dbReference type="PROSITE" id="PS50109"/>
    </source>
</evidence>
<dbReference type="GO" id="GO:0000155">
    <property type="term" value="F:phosphorelay sensor kinase activity"/>
    <property type="evidence" value="ECO:0007669"/>
    <property type="project" value="InterPro"/>
</dbReference>
<keyword evidence="7" id="KW-0812">Transmembrane</keyword>
<dbReference type="HOGENOM" id="CLU_000445_89_3_7"/>
<evidence type="ECO:0000256" key="5">
    <source>
        <dbReference type="ARBA" id="ARBA00022553"/>
    </source>
</evidence>
<dbReference type="InterPro" id="IPR005467">
    <property type="entry name" value="His_kinase_dom"/>
</dbReference>
<dbReference type="InterPro" id="IPR003594">
    <property type="entry name" value="HATPase_dom"/>
</dbReference>
<keyword evidence="11" id="KW-1133">Transmembrane helix</keyword>
<dbReference type="OrthoDB" id="9797304at2"/>
<protein>
    <recommendedName>
        <fullName evidence="3">histidine kinase</fullName>
        <ecNumber evidence="3">2.7.13.3</ecNumber>
    </recommendedName>
</protein>
<dbReference type="Gene3D" id="3.30.565.10">
    <property type="entry name" value="Histidine kinase-like ATPase, C-terminal domain"/>
    <property type="match status" value="1"/>
</dbReference>
<dbReference type="GO" id="GO:0005886">
    <property type="term" value="C:plasma membrane"/>
    <property type="evidence" value="ECO:0007669"/>
    <property type="project" value="UniProtKB-SubCell"/>
</dbReference>
<evidence type="ECO:0000256" key="2">
    <source>
        <dbReference type="ARBA" id="ARBA00004651"/>
    </source>
</evidence>
<gene>
    <name evidence="15" type="ordered locus">Sulku_1951</name>
</gene>
<dbReference type="InterPro" id="IPR003661">
    <property type="entry name" value="HisK_dim/P_dom"/>
</dbReference>
<dbReference type="Proteomes" id="UP000008721">
    <property type="component" value="Chromosome"/>
</dbReference>
<evidence type="ECO:0000256" key="7">
    <source>
        <dbReference type="ARBA" id="ARBA00022692"/>
    </source>
</evidence>
<dbReference type="GO" id="GO:0005524">
    <property type="term" value="F:ATP binding"/>
    <property type="evidence" value="ECO:0007669"/>
    <property type="project" value="UniProtKB-KW"/>
</dbReference>
<dbReference type="PANTHER" id="PTHR45528">
    <property type="entry name" value="SENSOR HISTIDINE KINASE CPXA"/>
    <property type="match status" value="1"/>
</dbReference>
<dbReference type="SUPFAM" id="SSF47384">
    <property type="entry name" value="Homodimeric domain of signal transducing histidine kinase"/>
    <property type="match status" value="1"/>
</dbReference>
<keyword evidence="8" id="KW-0547">Nucleotide-binding</keyword>
<dbReference type="AlphaFoldDB" id="E4U254"/>
<dbReference type="PANTHER" id="PTHR45528:SF1">
    <property type="entry name" value="SENSOR HISTIDINE KINASE CPXA"/>
    <property type="match status" value="1"/>
</dbReference>
<evidence type="ECO:0000256" key="13">
    <source>
        <dbReference type="ARBA" id="ARBA00023136"/>
    </source>
</evidence>
<evidence type="ECO:0000256" key="8">
    <source>
        <dbReference type="ARBA" id="ARBA00022741"/>
    </source>
</evidence>
<dbReference type="EMBL" id="CP002355">
    <property type="protein sequence ID" value="ADR34611.1"/>
    <property type="molecule type" value="Genomic_DNA"/>
</dbReference>
<dbReference type="InterPro" id="IPR050398">
    <property type="entry name" value="HssS/ArlS-like"/>
</dbReference>
<dbReference type="SMART" id="SM00388">
    <property type="entry name" value="HisKA"/>
    <property type="match status" value="1"/>
</dbReference>
<evidence type="ECO:0000256" key="11">
    <source>
        <dbReference type="ARBA" id="ARBA00022989"/>
    </source>
</evidence>
<keyword evidence="13" id="KW-0472">Membrane</keyword>
<keyword evidence="5" id="KW-0597">Phosphoprotein</keyword>
<evidence type="ECO:0000256" key="12">
    <source>
        <dbReference type="ARBA" id="ARBA00023012"/>
    </source>
</evidence>
<keyword evidence="6" id="KW-0808">Transferase</keyword>
<keyword evidence="12" id="KW-0902">Two-component regulatory system</keyword>
<dbReference type="RefSeq" id="WP_013460808.1">
    <property type="nucleotide sequence ID" value="NC_014762.1"/>
</dbReference>
<dbReference type="Gene3D" id="1.10.287.130">
    <property type="match status" value="1"/>
</dbReference>
<evidence type="ECO:0000256" key="3">
    <source>
        <dbReference type="ARBA" id="ARBA00012438"/>
    </source>
</evidence>
<sequence>MNEQENEEFAFLSRKILELNKQLMESEKVKSRFLSLIASELNNPMTALLGMIPHLTPPAGDPREEIFELAHDEALLLESRIQNLVAASEIESGMMDVTHASVNPEKLVEEALEEFKYKLKRKNISVIVESSLKEKIVTDPKKLYLILKNIIANACDYGDPDAIVNINIVQKGSEIIVTVKNRGHGPNVKYKAQVFTRFAEGMEGSHGLGLGLSIARELCGLIDGKIDYETDETSVTFTVTIPEQAVQADSEACGSNEFLFESFDDAIEL</sequence>
<evidence type="ECO:0000313" key="15">
    <source>
        <dbReference type="EMBL" id="ADR34611.1"/>
    </source>
</evidence>
<dbReference type="KEGG" id="sku:Sulku_1951"/>
<evidence type="ECO:0000313" key="16">
    <source>
        <dbReference type="Proteomes" id="UP000008721"/>
    </source>
</evidence>
<dbReference type="InterPro" id="IPR004358">
    <property type="entry name" value="Sig_transdc_His_kin-like_C"/>
</dbReference>
<evidence type="ECO:0000256" key="9">
    <source>
        <dbReference type="ARBA" id="ARBA00022777"/>
    </source>
</evidence>
<evidence type="ECO:0000256" key="6">
    <source>
        <dbReference type="ARBA" id="ARBA00022679"/>
    </source>
</evidence>
<dbReference type="SMART" id="SM00387">
    <property type="entry name" value="HATPase_c"/>
    <property type="match status" value="1"/>
</dbReference>
<dbReference type="eggNOG" id="COG2205">
    <property type="taxonomic scope" value="Bacteria"/>
</dbReference>
<dbReference type="PROSITE" id="PS50109">
    <property type="entry name" value="HIS_KIN"/>
    <property type="match status" value="1"/>
</dbReference>
<accession>E4U254</accession>
<keyword evidence="10" id="KW-0067">ATP-binding</keyword>
<dbReference type="CDD" id="cd00082">
    <property type="entry name" value="HisKA"/>
    <property type="match status" value="1"/>
</dbReference>
<keyword evidence="4" id="KW-1003">Cell membrane</keyword>
<dbReference type="InterPro" id="IPR036890">
    <property type="entry name" value="HATPase_C_sf"/>
</dbReference>
<evidence type="ECO:0000256" key="4">
    <source>
        <dbReference type="ARBA" id="ARBA00022475"/>
    </source>
</evidence>
<name>E4U254_SULKY</name>